<feature type="non-terminal residue" evidence="1">
    <location>
        <position position="1"/>
    </location>
</feature>
<name>A0A0F9AMG5_9ZZZZ</name>
<proteinExistence type="predicted"/>
<accession>A0A0F9AMG5</accession>
<protein>
    <submittedName>
        <fullName evidence="1">Uncharacterized protein</fullName>
    </submittedName>
</protein>
<dbReference type="AlphaFoldDB" id="A0A0F9AMG5"/>
<evidence type="ECO:0000313" key="1">
    <source>
        <dbReference type="EMBL" id="KKL10580.1"/>
    </source>
</evidence>
<reference evidence="1" key="1">
    <citation type="journal article" date="2015" name="Nature">
        <title>Complex archaea that bridge the gap between prokaryotes and eukaryotes.</title>
        <authorList>
            <person name="Spang A."/>
            <person name="Saw J.H."/>
            <person name="Jorgensen S.L."/>
            <person name="Zaremba-Niedzwiedzka K."/>
            <person name="Martijn J."/>
            <person name="Lind A.E."/>
            <person name="van Eijk R."/>
            <person name="Schleper C."/>
            <person name="Guy L."/>
            <person name="Ettema T.J."/>
        </authorList>
    </citation>
    <scope>NUCLEOTIDE SEQUENCE</scope>
</reference>
<sequence length="294" mass="32888">LTPYPRRYALTLSFCPQSLAKPASLTVTRGHAWINSPEPPRASAAAGVVLAPTSDNPNAFWMGLPNSRYSIKSLQQGQWRPFPQRRNEWLINWVKGRFKIDEQRIVGSIGCWGMMEIERPDIYAFLHGWGQPEVTKGFQCWGRSQLWGPREVYANRPKQDNPWYRTTDKYTQRSQFGDGKSNGKATDAGKGETAFHADEKDALSHRCGGVEIIDEVTQGLTPRKCRKFKPTAGQALKWTCTAVANTGKNVKAGAPAVEGKVLGSGSIKADRYGLATIRRMPMVKGRQRVVIRRK</sequence>
<dbReference type="EMBL" id="LAZR01042006">
    <property type="protein sequence ID" value="KKL10580.1"/>
    <property type="molecule type" value="Genomic_DNA"/>
</dbReference>
<organism evidence="1">
    <name type="scientific">marine sediment metagenome</name>
    <dbReference type="NCBI Taxonomy" id="412755"/>
    <lineage>
        <taxon>unclassified sequences</taxon>
        <taxon>metagenomes</taxon>
        <taxon>ecological metagenomes</taxon>
    </lineage>
</organism>
<comment type="caution">
    <text evidence="1">The sequence shown here is derived from an EMBL/GenBank/DDBJ whole genome shotgun (WGS) entry which is preliminary data.</text>
</comment>
<gene>
    <name evidence="1" type="ORF">LCGC14_2554410</name>
</gene>